<dbReference type="PANTHER" id="PTHR47964:SF1">
    <property type="entry name" value="ATP-DEPENDENT DNA HELICASE HOMOLOG RECG, CHLOROPLASTIC"/>
    <property type="match status" value="1"/>
</dbReference>
<evidence type="ECO:0000256" key="5">
    <source>
        <dbReference type="ARBA" id="ARBA00022806"/>
    </source>
</evidence>
<comment type="similarity">
    <text evidence="1">Belongs to the helicase family. RecG subfamily.</text>
</comment>
<evidence type="ECO:0000256" key="4">
    <source>
        <dbReference type="ARBA" id="ARBA00022801"/>
    </source>
</evidence>
<dbReference type="PROSITE" id="PS51194">
    <property type="entry name" value="HELICASE_CTER"/>
    <property type="match status" value="1"/>
</dbReference>
<dbReference type="InterPro" id="IPR027417">
    <property type="entry name" value="P-loop_NTPase"/>
</dbReference>
<dbReference type="AlphaFoldDB" id="A0AAQ3TMJ7"/>
<evidence type="ECO:0000259" key="14">
    <source>
        <dbReference type="PROSITE" id="PS51192"/>
    </source>
</evidence>
<keyword evidence="8" id="KW-0233">DNA recombination</keyword>
<evidence type="ECO:0000313" key="17">
    <source>
        <dbReference type="Proteomes" id="UP001341281"/>
    </source>
</evidence>
<evidence type="ECO:0000256" key="7">
    <source>
        <dbReference type="ARBA" id="ARBA00023125"/>
    </source>
</evidence>
<dbReference type="SUPFAM" id="SSF50249">
    <property type="entry name" value="Nucleic acid-binding proteins"/>
    <property type="match status" value="1"/>
</dbReference>
<name>A0AAQ3TMJ7_PASNO</name>
<dbReference type="InterPro" id="IPR001650">
    <property type="entry name" value="Helicase_C-like"/>
</dbReference>
<evidence type="ECO:0000256" key="10">
    <source>
        <dbReference type="ARBA" id="ARBA00023235"/>
    </source>
</evidence>
<keyword evidence="6" id="KW-0067">ATP-binding</keyword>
<dbReference type="GO" id="GO:0016787">
    <property type="term" value="F:hydrolase activity"/>
    <property type="evidence" value="ECO:0007669"/>
    <property type="project" value="UniProtKB-KW"/>
</dbReference>
<evidence type="ECO:0000256" key="3">
    <source>
        <dbReference type="ARBA" id="ARBA00022763"/>
    </source>
</evidence>
<keyword evidence="10" id="KW-0413">Isomerase</keyword>
<dbReference type="InterPro" id="IPR047112">
    <property type="entry name" value="RecG/Mfd"/>
</dbReference>
<evidence type="ECO:0000313" key="16">
    <source>
        <dbReference type="EMBL" id="WVZ73997.1"/>
    </source>
</evidence>
<evidence type="ECO:0000256" key="6">
    <source>
        <dbReference type="ARBA" id="ARBA00022840"/>
    </source>
</evidence>
<keyword evidence="2" id="KW-0547">Nucleotide-binding</keyword>
<dbReference type="InterPro" id="IPR004609">
    <property type="entry name" value="ATP-dep_DNA_helicase_RecG"/>
</dbReference>
<evidence type="ECO:0000256" key="8">
    <source>
        <dbReference type="ARBA" id="ARBA00023172"/>
    </source>
</evidence>
<evidence type="ECO:0000256" key="1">
    <source>
        <dbReference type="ARBA" id="ARBA00007504"/>
    </source>
</evidence>
<dbReference type="Gene3D" id="3.40.50.300">
    <property type="entry name" value="P-loop containing nucleotide triphosphate hydrolases"/>
    <property type="match status" value="2"/>
</dbReference>
<keyword evidence="9" id="KW-0234">DNA repair</keyword>
<dbReference type="SMART" id="SM00487">
    <property type="entry name" value="DEXDc"/>
    <property type="match status" value="1"/>
</dbReference>
<dbReference type="GO" id="GO:0006310">
    <property type="term" value="P:DNA recombination"/>
    <property type="evidence" value="ECO:0007669"/>
    <property type="project" value="UniProtKB-KW"/>
</dbReference>
<reference evidence="16 17" key="1">
    <citation type="submission" date="2024-02" db="EMBL/GenBank/DDBJ databases">
        <title>High-quality chromosome-scale genome assembly of Pensacola bahiagrass (Paspalum notatum Flugge var. saurae).</title>
        <authorList>
            <person name="Vega J.M."/>
            <person name="Podio M."/>
            <person name="Orjuela J."/>
            <person name="Siena L.A."/>
            <person name="Pessino S.C."/>
            <person name="Combes M.C."/>
            <person name="Mariac C."/>
            <person name="Albertini E."/>
            <person name="Pupilli F."/>
            <person name="Ortiz J.P.A."/>
            <person name="Leblanc O."/>
        </authorList>
    </citation>
    <scope>NUCLEOTIDE SEQUENCE [LARGE SCALE GENOMIC DNA]</scope>
    <source>
        <strain evidence="16">R1</strain>
        <tissue evidence="16">Leaf</tissue>
    </source>
</reference>
<sequence length="985" mass="109219">MLASSSSSSSSLQTWLKCGSDNNLARVISLEFRRGRCRRAVSKMRFRNALGSRLFQWCSRENHTSVRKLLEVDGMSERSKLLKKVSVLMGYSNAQDLAEQQRAQKESAAKLISVFKEIDFPEISAKFPCIKIGDASPIELYEDSTKMKCKETVLSENLTDFVRGSGGNLETAYEFHNECHPLSQMPTTADDLSTSEEIPLITQHISQEPAVDMEACPESSSDAVTSDNSILDKSIRCLPGTTSRQYRLLEDGGFHTVRKLLQHFPRTYADLQNPQGPIEDGQYIMLFGTVISSRGIKVKSTLGFLEVVVGCSIVETESSSSVMSSHSGAEQKTIHLHLKKFFSGTRFSSQYFLNCIAAKHKEGDLVYVSGKIKKALGSGHHELKEYTIDGLEGEGEQSTMLDRKPLPIYPSKAGLKPSLLGLSISRALKMLTPDVDPMPPDVLIDFNLPNLFDAYMGIHKPKDRDEADFARRRLIFDDFFYLQLGRLFQMLEAVGTRVEKEELLYKCKNHELNTVGVDDWSPLTKKLLKALPYLLTPSQLNAVKEIIWDLRRPVPMNRLLQGDVGCGKTIVAFLACMEVISSGFQAAFMVPTEVLAAQHYGHLTSLLDKFDGDEKPNIALLTGSTSTRESRIIRNGLKTGEVAMVIGTHSLIADKTNFSALRISVIDEQQCFGVVQRGRFNSKLYTSSSKLSDENISSDEAYDSETFMAPHVLAMSATPIPRTLALALYGDMSLTQITDLPPGRQPIETLALEGNDAGLETVFQMMRDELIDGGKVYLVYPIIDESEQLPQLRAATAEFDSIKQKFEGYPCGLLHGRLRSDEKDEALSSFRSGETRILVSTQVIEIGVDVPDASMMIVMNAERFGISQLHQLRGRVGRGERKSRCIFLTSTPSALPRLMVLEKSSDGFYLANADLLLRGPGNLLGKKQSGHLPEFPIARLEIDGGILQEAHLAALKVLVASNDLALYPRLKVELSMRQPLCILGD</sequence>
<keyword evidence="17" id="KW-1185">Reference proteome</keyword>
<dbReference type="SUPFAM" id="SSF52540">
    <property type="entry name" value="P-loop containing nucleoside triphosphate hydrolases"/>
    <property type="match status" value="2"/>
</dbReference>
<keyword evidence="7" id="KW-0238">DNA-binding</keyword>
<evidence type="ECO:0000256" key="11">
    <source>
        <dbReference type="ARBA" id="ARBA00034617"/>
    </source>
</evidence>
<dbReference type="InterPro" id="IPR045562">
    <property type="entry name" value="RecG_dom3_C"/>
</dbReference>
<dbReference type="EC" id="5.6.2.4" evidence="12"/>
<keyword evidence="3" id="KW-0227">DNA damage</keyword>
<accession>A0AAQ3TMJ7</accession>
<organism evidence="16 17">
    <name type="scientific">Paspalum notatum var. saurae</name>
    <dbReference type="NCBI Taxonomy" id="547442"/>
    <lineage>
        <taxon>Eukaryota</taxon>
        <taxon>Viridiplantae</taxon>
        <taxon>Streptophyta</taxon>
        <taxon>Embryophyta</taxon>
        <taxon>Tracheophyta</taxon>
        <taxon>Spermatophyta</taxon>
        <taxon>Magnoliopsida</taxon>
        <taxon>Liliopsida</taxon>
        <taxon>Poales</taxon>
        <taxon>Poaceae</taxon>
        <taxon>PACMAD clade</taxon>
        <taxon>Panicoideae</taxon>
        <taxon>Andropogonodae</taxon>
        <taxon>Paspaleae</taxon>
        <taxon>Paspalinae</taxon>
        <taxon>Paspalum</taxon>
    </lineage>
</organism>
<dbReference type="Pfam" id="PF19833">
    <property type="entry name" value="RecG_dom3_C"/>
    <property type="match status" value="1"/>
</dbReference>
<evidence type="ECO:0000256" key="12">
    <source>
        <dbReference type="ARBA" id="ARBA00034808"/>
    </source>
</evidence>
<dbReference type="EMBL" id="CP144749">
    <property type="protein sequence ID" value="WVZ73997.1"/>
    <property type="molecule type" value="Genomic_DNA"/>
</dbReference>
<keyword evidence="4" id="KW-0378">Hydrolase</keyword>
<comment type="catalytic activity">
    <reaction evidence="11">
        <text>Couples ATP hydrolysis with the unwinding of duplex DNA by translocating in the 3'-5' direction.</text>
        <dbReference type="EC" id="5.6.2.4"/>
    </reaction>
</comment>
<evidence type="ECO:0000256" key="13">
    <source>
        <dbReference type="ARBA" id="ARBA00048988"/>
    </source>
</evidence>
<dbReference type="InterPro" id="IPR014001">
    <property type="entry name" value="Helicase_ATP-bd"/>
</dbReference>
<dbReference type="Pfam" id="PF00271">
    <property type="entry name" value="Helicase_C"/>
    <property type="match status" value="1"/>
</dbReference>
<dbReference type="SMART" id="SM00490">
    <property type="entry name" value="HELICc"/>
    <property type="match status" value="1"/>
</dbReference>
<dbReference type="PROSITE" id="PS51192">
    <property type="entry name" value="HELICASE_ATP_BIND_1"/>
    <property type="match status" value="1"/>
</dbReference>
<dbReference type="GO" id="GO:0005524">
    <property type="term" value="F:ATP binding"/>
    <property type="evidence" value="ECO:0007669"/>
    <property type="project" value="UniProtKB-KW"/>
</dbReference>
<dbReference type="NCBIfam" id="TIGR00643">
    <property type="entry name" value="recG"/>
    <property type="match status" value="1"/>
</dbReference>
<dbReference type="InterPro" id="IPR012340">
    <property type="entry name" value="NA-bd_OB-fold"/>
</dbReference>
<evidence type="ECO:0000256" key="9">
    <source>
        <dbReference type="ARBA" id="ARBA00023204"/>
    </source>
</evidence>
<gene>
    <name evidence="16" type="ORF">U9M48_022237</name>
</gene>
<proteinExistence type="inferred from homology"/>
<dbReference type="GO" id="GO:0003677">
    <property type="term" value="F:DNA binding"/>
    <property type="evidence" value="ECO:0007669"/>
    <property type="project" value="UniProtKB-KW"/>
</dbReference>
<dbReference type="InterPro" id="IPR011545">
    <property type="entry name" value="DEAD/DEAH_box_helicase_dom"/>
</dbReference>
<feature type="domain" description="Helicase C-terminal" evidence="15">
    <location>
        <begin position="758"/>
        <end position="916"/>
    </location>
</feature>
<dbReference type="GO" id="GO:0006281">
    <property type="term" value="P:DNA repair"/>
    <property type="evidence" value="ECO:0007669"/>
    <property type="project" value="UniProtKB-KW"/>
</dbReference>
<dbReference type="PANTHER" id="PTHR47964">
    <property type="entry name" value="ATP-DEPENDENT DNA HELICASE HOMOLOG RECG, CHLOROPLASTIC"/>
    <property type="match status" value="1"/>
</dbReference>
<dbReference type="Pfam" id="PF00270">
    <property type="entry name" value="DEAD"/>
    <property type="match status" value="1"/>
</dbReference>
<dbReference type="GO" id="GO:0043138">
    <property type="term" value="F:3'-5' DNA helicase activity"/>
    <property type="evidence" value="ECO:0007669"/>
    <property type="project" value="UniProtKB-EC"/>
</dbReference>
<evidence type="ECO:0000256" key="2">
    <source>
        <dbReference type="ARBA" id="ARBA00022741"/>
    </source>
</evidence>
<keyword evidence="5" id="KW-0347">Helicase</keyword>
<comment type="catalytic activity">
    <reaction evidence="13">
        <text>ATP + H2O = ADP + phosphate + H(+)</text>
        <dbReference type="Rhea" id="RHEA:13065"/>
        <dbReference type="ChEBI" id="CHEBI:15377"/>
        <dbReference type="ChEBI" id="CHEBI:15378"/>
        <dbReference type="ChEBI" id="CHEBI:30616"/>
        <dbReference type="ChEBI" id="CHEBI:43474"/>
        <dbReference type="ChEBI" id="CHEBI:456216"/>
        <dbReference type="EC" id="5.6.2.4"/>
    </reaction>
</comment>
<evidence type="ECO:0000259" key="15">
    <source>
        <dbReference type="PROSITE" id="PS51194"/>
    </source>
</evidence>
<protein>
    <recommendedName>
        <fullName evidence="12">DNA 3'-5' helicase</fullName>
        <ecNumber evidence="12">5.6.2.4</ecNumber>
    </recommendedName>
</protein>
<dbReference type="Proteomes" id="UP001341281">
    <property type="component" value="Chromosome 05"/>
</dbReference>
<feature type="domain" description="Helicase ATP-binding" evidence="14">
    <location>
        <begin position="549"/>
        <end position="737"/>
    </location>
</feature>